<dbReference type="Proteomes" id="UP000077266">
    <property type="component" value="Unassembled WGS sequence"/>
</dbReference>
<feature type="non-terminal residue" evidence="2">
    <location>
        <position position="236"/>
    </location>
</feature>
<organism evidence="2 3">
    <name type="scientific">Exidia glandulosa HHB12029</name>
    <dbReference type="NCBI Taxonomy" id="1314781"/>
    <lineage>
        <taxon>Eukaryota</taxon>
        <taxon>Fungi</taxon>
        <taxon>Dikarya</taxon>
        <taxon>Basidiomycota</taxon>
        <taxon>Agaricomycotina</taxon>
        <taxon>Agaricomycetes</taxon>
        <taxon>Auriculariales</taxon>
        <taxon>Exidiaceae</taxon>
        <taxon>Exidia</taxon>
    </lineage>
</organism>
<keyword evidence="1" id="KW-1133">Transmembrane helix</keyword>
<evidence type="ECO:0000256" key="1">
    <source>
        <dbReference type="SAM" id="Phobius"/>
    </source>
</evidence>
<reference evidence="2 3" key="1">
    <citation type="journal article" date="2016" name="Mol. Biol. Evol.">
        <title>Comparative Genomics of Early-Diverging Mushroom-Forming Fungi Provides Insights into the Origins of Lignocellulose Decay Capabilities.</title>
        <authorList>
            <person name="Nagy L.G."/>
            <person name="Riley R."/>
            <person name="Tritt A."/>
            <person name="Adam C."/>
            <person name="Daum C."/>
            <person name="Floudas D."/>
            <person name="Sun H."/>
            <person name="Yadav J.S."/>
            <person name="Pangilinan J."/>
            <person name="Larsson K.H."/>
            <person name="Matsuura K."/>
            <person name="Barry K."/>
            <person name="Labutti K."/>
            <person name="Kuo R."/>
            <person name="Ohm R.A."/>
            <person name="Bhattacharya S.S."/>
            <person name="Shirouzu T."/>
            <person name="Yoshinaga Y."/>
            <person name="Martin F.M."/>
            <person name="Grigoriev I.V."/>
            <person name="Hibbett D.S."/>
        </authorList>
    </citation>
    <scope>NUCLEOTIDE SEQUENCE [LARGE SCALE GENOMIC DNA]</scope>
    <source>
        <strain evidence="2 3">HHB12029</strain>
    </source>
</reference>
<proteinExistence type="predicted"/>
<feature type="non-terminal residue" evidence="2">
    <location>
        <position position="1"/>
    </location>
</feature>
<dbReference type="EMBL" id="KV426432">
    <property type="protein sequence ID" value="KZV80958.1"/>
    <property type="molecule type" value="Genomic_DNA"/>
</dbReference>
<keyword evidence="3" id="KW-1185">Reference proteome</keyword>
<dbReference type="Gene3D" id="3.40.50.300">
    <property type="entry name" value="P-loop containing nucleotide triphosphate hydrolases"/>
    <property type="match status" value="1"/>
</dbReference>
<dbReference type="InterPro" id="IPR027417">
    <property type="entry name" value="P-loop_NTPase"/>
</dbReference>
<dbReference type="STRING" id="1314781.A0A165BNF0"/>
<evidence type="ECO:0008006" key="4">
    <source>
        <dbReference type="Google" id="ProtNLM"/>
    </source>
</evidence>
<keyword evidence="1" id="KW-0472">Membrane</keyword>
<dbReference type="InParanoid" id="A0A165BNF0"/>
<gene>
    <name evidence="2" type="ORF">EXIGLDRAFT_568748</name>
</gene>
<dbReference type="OrthoDB" id="3269685at2759"/>
<sequence>TGDGKTCMFYYIIIVMLYFARRGWKPPNGKIWPKHPVGLILCTVIGIEEQMVEMFLRLGLPSVAINADALRDNPGLWSLAALESTCLIGLAPEYLRTPSFQALLSTRGFLARLVLLGADEIHLLLTWGLSFRQAFRQIGFLNARLHVLTRIVALTASILPGREVQAVCESLGLRATDMVFQRRSNLRGNITLERRIVSLTGPTFPDFDWFVTSTGLKSILFCGTISMAFRIATDLW</sequence>
<feature type="transmembrane region" description="Helical" evidence="1">
    <location>
        <begin position="7"/>
        <end position="24"/>
    </location>
</feature>
<accession>A0A165BNF0</accession>
<keyword evidence="1" id="KW-0812">Transmembrane</keyword>
<name>A0A165BNF0_EXIGL</name>
<evidence type="ECO:0000313" key="2">
    <source>
        <dbReference type="EMBL" id="KZV80958.1"/>
    </source>
</evidence>
<evidence type="ECO:0000313" key="3">
    <source>
        <dbReference type="Proteomes" id="UP000077266"/>
    </source>
</evidence>
<protein>
    <recommendedName>
        <fullName evidence="4">Helicase ATP-binding domain-containing protein</fullName>
    </recommendedName>
</protein>
<dbReference type="SUPFAM" id="SSF52540">
    <property type="entry name" value="P-loop containing nucleoside triphosphate hydrolases"/>
    <property type="match status" value="1"/>
</dbReference>
<dbReference type="AlphaFoldDB" id="A0A165BNF0"/>